<dbReference type="Pfam" id="PF00583">
    <property type="entry name" value="Acetyltransf_1"/>
    <property type="match status" value="1"/>
</dbReference>
<dbReference type="SUPFAM" id="SSF55729">
    <property type="entry name" value="Acyl-CoA N-acyltransferases (Nat)"/>
    <property type="match status" value="1"/>
</dbReference>
<comment type="caution">
    <text evidence="2">The sequence shown here is derived from an EMBL/GenBank/DDBJ whole genome shotgun (WGS) entry which is preliminary data.</text>
</comment>
<organism evidence="2 3">
    <name type="scientific">Solitalea agri</name>
    <dbReference type="NCBI Taxonomy" id="2953739"/>
    <lineage>
        <taxon>Bacteria</taxon>
        <taxon>Pseudomonadati</taxon>
        <taxon>Bacteroidota</taxon>
        <taxon>Sphingobacteriia</taxon>
        <taxon>Sphingobacteriales</taxon>
        <taxon>Sphingobacteriaceae</taxon>
        <taxon>Solitalea</taxon>
    </lineage>
</organism>
<dbReference type="GO" id="GO:0016747">
    <property type="term" value="F:acyltransferase activity, transferring groups other than amino-acyl groups"/>
    <property type="evidence" value="ECO:0007669"/>
    <property type="project" value="InterPro"/>
</dbReference>
<dbReference type="AlphaFoldDB" id="A0A9X2JC57"/>
<dbReference type="Gene3D" id="3.40.630.30">
    <property type="match status" value="1"/>
</dbReference>
<gene>
    <name evidence="2" type="ORF">NF867_09935</name>
</gene>
<dbReference type="Proteomes" id="UP001155182">
    <property type="component" value="Unassembled WGS sequence"/>
</dbReference>
<reference evidence="2" key="1">
    <citation type="submission" date="2022-06" db="EMBL/GenBank/DDBJ databases">
        <title>Solitalea sp. MAHUQ-68 isolated from rhizospheric soil.</title>
        <authorList>
            <person name="Huq M.A."/>
        </authorList>
    </citation>
    <scope>NUCLEOTIDE SEQUENCE</scope>
    <source>
        <strain evidence="2">MAHUQ-68</strain>
    </source>
</reference>
<dbReference type="InterPro" id="IPR000182">
    <property type="entry name" value="GNAT_dom"/>
</dbReference>
<sequence length="167" mass="19162">MLKVFTDNDFDQLKSWITDAEILFQFAGSEFTFPISKDQLIKYSVKNPDRKFYMGYLDNGVAYAFGEIIPQENNSYRLGRLLVGNPNERGKGLGSRFVNELVDECKHCYNASGIDLYVWEGNKAAIKCYQKVGFAFTNDAPFSIFFNRKEFVINKMTLNSLINNQLS</sequence>
<dbReference type="CDD" id="cd04301">
    <property type="entry name" value="NAT_SF"/>
    <property type="match status" value="1"/>
</dbReference>
<protein>
    <submittedName>
        <fullName evidence="2">GNAT family N-acetyltransferase</fullName>
    </submittedName>
</protein>
<keyword evidence="3" id="KW-1185">Reference proteome</keyword>
<dbReference type="PROSITE" id="PS51186">
    <property type="entry name" value="GNAT"/>
    <property type="match status" value="1"/>
</dbReference>
<evidence type="ECO:0000259" key="1">
    <source>
        <dbReference type="PROSITE" id="PS51186"/>
    </source>
</evidence>
<accession>A0A9X2JC57</accession>
<evidence type="ECO:0000313" key="2">
    <source>
        <dbReference type="EMBL" id="MCO4293182.1"/>
    </source>
</evidence>
<dbReference type="EMBL" id="JAMWYS010000033">
    <property type="protein sequence ID" value="MCO4293182.1"/>
    <property type="molecule type" value="Genomic_DNA"/>
</dbReference>
<feature type="domain" description="N-acetyltransferase" evidence="1">
    <location>
        <begin position="1"/>
        <end position="159"/>
    </location>
</feature>
<dbReference type="InterPro" id="IPR016181">
    <property type="entry name" value="Acyl_CoA_acyltransferase"/>
</dbReference>
<proteinExistence type="predicted"/>
<dbReference type="RefSeq" id="WP_252587685.1">
    <property type="nucleotide sequence ID" value="NZ_JAMWYS010000033.1"/>
</dbReference>
<evidence type="ECO:0000313" key="3">
    <source>
        <dbReference type="Proteomes" id="UP001155182"/>
    </source>
</evidence>
<name>A0A9X2JC57_9SPHI</name>